<name>A0AAQ2ITG5_PSEO7</name>
<evidence type="ECO:0008006" key="4">
    <source>
        <dbReference type="Google" id="ProtNLM"/>
    </source>
</evidence>
<protein>
    <recommendedName>
        <fullName evidence="4">DUF1496 domain-containing protein</fullName>
    </recommendedName>
</protein>
<gene>
    <name evidence="2" type="ORF">CWB74_00080</name>
</gene>
<dbReference type="Proteomes" id="UP000305423">
    <property type="component" value="Unassembled WGS sequence"/>
</dbReference>
<reference evidence="2 3" key="1">
    <citation type="submission" date="2017-12" db="EMBL/GenBank/DDBJ databases">
        <authorList>
            <person name="Paulsen S."/>
            <person name="Gram L.K."/>
        </authorList>
    </citation>
    <scope>NUCLEOTIDE SEQUENCE [LARGE SCALE GENOMIC DNA]</scope>
    <source>
        <strain evidence="2 3">S1607</strain>
    </source>
</reference>
<dbReference type="AlphaFoldDB" id="A0AAQ2ITG5"/>
<reference evidence="3" key="2">
    <citation type="submission" date="2019-06" db="EMBL/GenBank/DDBJ databases">
        <title>Co-occurence of chitin degradation, pigmentation and bioactivity in marine Pseudoalteromonas.</title>
        <authorList>
            <person name="Sonnenschein E.C."/>
            <person name="Bech P.K."/>
        </authorList>
    </citation>
    <scope>NUCLEOTIDE SEQUENCE [LARGE SCALE GENOMIC DNA]</scope>
    <source>
        <strain evidence="3">S1607</strain>
    </source>
</reference>
<dbReference type="RefSeq" id="WP_045962500.1">
    <property type="nucleotide sequence ID" value="NZ_JXXW01000010.1"/>
</dbReference>
<evidence type="ECO:0000313" key="2">
    <source>
        <dbReference type="EMBL" id="TMN82576.1"/>
    </source>
</evidence>
<comment type="caution">
    <text evidence="2">The sequence shown here is derived from an EMBL/GenBank/DDBJ whole genome shotgun (WGS) entry which is preliminary data.</text>
</comment>
<proteinExistence type="predicted"/>
<keyword evidence="1" id="KW-0732">Signal</keyword>
<dbReference type="EMBL" id="PNEL01000001">
    <property type="protein sequence ID" value="TMN82576.1"/>
    <property type="molecule type" value="Genomic_DNA"/>
</dbReference>
<accession>A0AAQ2ITG5</accession>
<sequence>MKSLIALSMVLGASVVSAQEVTYYSSECYYAANGITNVNGVLYSYSASERSNTPWYLTEEEAICEGGKVILGTYRSFFGSSVMYRDVYTPLRSSKLNTKTVNE</sequence>
<feature type="chain" id="PRO_5043043185" description="DUF1496 domain-containing protein" evidence="1">
    <location>
        <begin position="19"/>
        <end position="103"/>
    </location>
</feature>
<evidence type="ECO:0000313" key="3">
    <source>
        <dbReference type="Proteomes" id="UP000305423"/>
    </source>
</evidence>
<organism evidence="2 3">
    <name type="scientific">Pseudoalteromonas piscicida</name>
    <dbReference type="NCBI Taxonomy" id="43662"/>
    <lineage>
        <taxon>Bacteria</taxon>
        <taxon>Pseudomonadati</taxon>
        <taxon>Pseudomonadota</taxon>
        <taxon>Gammaproteobacteria</taxon>
        <taxon>Alteromonadales</taxon>
        <taxon>Pseudoalteromonadaceae</taxon>
        <taxon>Pseudoalteromonas</taxon>
    </lineage>
</organism>
<feature type="signal peptide" evidence="1">
    <location>
        <begin position="1"/>
        <end position="18"/>
    </location>
</feature>
<evidence type="ECO:0000256" key="1">
    <source>
        <dbReference type="SAM" id="SignalP"/>
    </source>
</evidence>